<proteinExistence type="predicted"/>
<evidence type="ECO:0000313" key="2">
    <source>
        <dbReference type="EMBL" id="MFC5523469.1"/>
    </source>
</evidence>
<dbReference type="InterPro" id="IPR029492">
    <property type="entry name" value="DUF4435"/>
</dbReference>
<accession>A0ABW0QET1</accession>
<dbReference type="Pfam" id="PF14491">
    <property type="entry name" value="DUF4435"/>
    <property type="match status" value="1"/>
</dbReference>
<name>A0ABW0QET1_9BURK</name>
<reference evidence="3" key="1">
    <citation type="journal article" date="2019" name="Int. J. Syst. Evol. Microbiol.">
        <title>The Global Catalogue of Microorganisms (GCM) 10K type strain sequencing project: providing services to taxonomists for standard genome sequencing and annotation.</title>
        <authorList>
            <consortium name="The Broad Institute Genomics Platform"/>
            <consortium name="The Broad Institute Genome Sequencing Center for Infectious Disease"/>
            <person name="Wu L."/>
            <person name="Ma J."/>
        </authorList>
    </citation>
    <scope>NUCLEOTIDE SEQUENCE [LARGE SCALE GENOMIC DNA]</scope>
    <source>
        <strain evidence="3">CGMCC 4.7277</strain>
    </source>
</reference>
<dbReference type="Proteomes" id="UP001596084">
    <property type="component" value="Unassembled WGS sequence"/>
</dbReference>
<gene>
    <name evidence="2" type="ORF">ACFPP7_21505</name>
</gene>
<organism evidence="2 3">
    <name type="scientific">Polaromonas jejuensis</name>
    <dbReference type="NCBI Taxonomy" id="457502"/>
    <lineage>
        <taxon>Bacteria</taxon>
        <taxon>Pseudomonadati</taxon>
        <taxon>Pseudomonadota</taxon>
        <taxon>Betaproteobacteria</taxon>
        <taxon>Burkholderiales</taxon>
        <taxon>Comamonadaceae</taxon>
        <taxon>Polaromonas</taxon>
    </lineage>
</organism>
<dbReference type="RefSeq" id="WP_068832718.1">
    <property type="nucleotide sequence ID" value="NZ_JBHSMX010000065.1"/>
</dbReference>
<evidence type="ECO:0000313" key="3">
    <source>
        <dbReference type="Proteomes" id="UP001596084"/>
    </source>
</evidence>
<protein>
    <submittedName>
        <fullName evidence="2">DUF4435 domain-containing protein</fullName>
    </submittedName>
</protein>
<keyword evidence="3" id="KW-1185">Reference proteome</keyword>
<comment type="caution">
    <text evidence="2">The sequence shown here is derived from an EMBL/GenBank/DDBJ whole genome shotgun (WGS) entry which is preliminary data.</text>
</comment>
<evidence type="ECO:0000259" key="1">
    <source>
        <dbReference type="Pfam" id="PF14491"/>
    </source>
</evidence>
<sequence>MEQPKQVTVDNMVERLREKRDAPAVLKTRLAAIRAHAADVLVFAFEGQEDKTVYYHWFKQVAPLLTYEVIVCNGKGKVLAFRELLQRDLTNLKERVFFFVDHDFDGLRGQAPDADIYVTDTYSVENHLVNKKVLDDLLKVELHCDGEPAVRAAVSAKSLALYERFLDVTKPLNQRIFVAKKAGIKNVKPWPNRINALAKVAIDDVTASDEQMTVVIALEREPTEEELTKFAEAFAELEPRSQYRGKFALAFFGRLLEVLAEDRGCPAPVLFAGLPSRGANGRLPLDTIASKSIAPQPFQQFVDALLGTLENPPLPADG</sequence>
<feature type="domain" description="DUF4435" evidence="1">
    <location>
        <begin position="42"/>
        <end position="145"/>
    </location>
</feature>
<dbReference type="EMBL" id="JBHSMX010000065">
    <property type="protein sequence ID" value="MFC5523469.1"/>
    <property type="molecule type" value="Genomic_DNA"/>
</dbReference>